<dbReference type="EMBL" id="FPBK01000005">
    <property type="protein sequence ID" value="SFU49223.1"/>
    <property type="molecule type" value="Genomic_DNA"/>
</dbReference>
<dbReference type="RefSeq" id="WP_093024727.1">
    <property type="nucleotide sequence ID" value="NZ_FPBK01000005.1"/>
</dbReference>
<dbReference type="AlphaFoldDB" id="A0A1I7GL95"/>
<organism evidence="1 2">
    <name type="scientific">Pustulibacterium marinum</name>
    <dbReference type="NCBI Taxonomy" id="1224947"/>
    <lineage>
        <taxon>Bacteria</taxon>
        <taxon>Pseudomonadati</taxon>
        <taxon>Bacteroidota</taxon>
        <taxon>Flavobacteriia</taxon>
        <taxon>Flavobacteriales</taxon>
        <taxon>Flavobacteriaceae</taxon>
        <taxon>Pustulibacterium</taxon>
    </lineage>
</organism>
<evidence type="ECO:0000313" key="1">
    <source>
        <dbReference type="EMBL" id="SFU49223.1"/>
    </source>
</evidence>
<name>A0A1I7GL95_9FLAO</name>
<sequence>MDYILKFNNAILNIVDSFTGELNNSTEEVTKMRKEVFDISIIPNPGDDKKRLKGDFNRVLLDTKKAQRKLREEILEEK</sequence>
<keyword evidence="2" id="KW-1185">Reference proteome</keyword>
<reference evidence="1 2" key="1">
    <citation type="submission" date="2016-10" db="EMBL/GenBank/DDBJ databases">
        <authorList>
            <person name="de Groot N.N."/>
        </authorList>
    </citation>
    <scope>NUCLEOTIDE SEQUENCE [LARGE SCALE GENOMIC DNA]</scope>
    <source>
        <strain evidence="1 2">CGMCC 1.12333</strain>
    </source>
</reference>
<dbReference type="STRING" id="1224947.SAMN05216480_10554"/>
<accession>A0A1I7GL95</accession>
<dbReference type="Proteomes" id="UP000199138">
    <property type="component" value="Unassembled WGS sequence"/>
</dbReference>
<protein>
    <submittedName>
        <fullName evidence="1">Uncharacterized protein</fullName>
    </submittedName>
</protein>
<proteinExistence type="predicted"/>
<dbReference type="OrthoDB" id="9903018at2"/>
<gene>
    <name evidence="1" type="ORF">SAMN05216480_10554</name>
</gene>
<evidence type="ECO:0000313" key="2">
    <source>
        <dbReference type="Proteomes" id="UP000199138"/>
    </source>
</evidence>